<dbReference type="GO" id="GO:0005524">
    <property type="term" value="F:ATP binding"/>
    <property type="evidence" value="ECO:0007669"/>
    <property type="project" value="InterPro"/>
</dbReference>
<evidence type="ECO:0000313" key="4">
    <source>
        <dbReference type="EMBL" id="CAG7833276.1"/>
    </source>
</evidence>
<feature type="non-terminal residue" evidence="4">
    <location>
        <position position="242"/>
    </location>
</feature>
<keyword evidence="5" id="KW-1185">Reference proteome</keyword>
<name>A0A8J2LL34_9HEXA</name>
<proteinExistence type="predicted"/>
<dbReference type="AlphaFoldDB" id="A0A8J2LL34"/>
<evidence type="ECO:0000256" key="2">
    <source>
        <dbReference type="SAM" id="Phobius"/>
    </source>
</evidence>
<evidence type="ECO:0000313" key="5">
    <source>
        <dbReference type="Proteomes" id="UP000708208"/>
    </source>
</evidence>
<dbReference type="PANTHER" id="PTHR24416:SF600">
    <property type="entry name" value="PDGF- AND VEGF-RECEPTOR RELATED, ISOFORM J"/>
    <property type="match status" value="1"/>
</dbReference>
<dbReference type="InterPro" id="IPR001245">
    <property type="entry name" value="Ser-Thr/Tyr_kinase_cat_dom"/>
</dbReference>
<dbReference type="GO" id="GO:0007169">
    <property type="term" value="P:cell surface receptor protein tyrosine kinase signaling pathway"/>
    <property type="evidence" value="ECO:0007669"/>
    <property type="project" value="TreeGrafter"/>
</dbReference>
<feature type="region of interest" description="Disordered" evidence="1">
    <location>
        <begin position="1"/>
        <end position="20"/>
    </location>
</feature>
<dbReference type="PROSITE" id="PS50011">
    <property type="entry name" value="PROTEIN_KINASE_DOM"/>
    <property type="match status" value="1"/>
</dbReference>
<reference evidence="4" key="1">
    <citation type="submission" date="2021-06" db="EMBL/GenBank/DDBJ databases">
        <authorList>
            <person name="Hodson N. C."/>
            <person name="Mongue J. A."/>
            <person name="Jaron S. K."/>
        </authorList>
    </citation>
    <scope>NUCLEOTIDE SEQUENCE</scope>
</reference>
<dbReference type="InterPro" id="IPR050122">
    <property type="entry name" value="RTK"/>
</dbReference>
<organism evidence="4 5">
    <name type="scientific">Allacma fusca</name>
    <dbReference type="NCBI Taxonomy" id="39272"/>
    <lineage>
        <taxon>Eukaryota</taxon>
        <taxon>Metazoa</taxon>
        <taxon>Ecdysozoa</taxon>
        <taxon>Arthropoda</taxon>
        <taxon>Hexapoda</taxon>
        <taxon>Collembola</taxon>
        <taxon>Symphypleona</taxon>
        <taxon>Sminthuridae</taxon>
        <taxon>Allacma</taxon>
    </lineage>
</organism>
<keyword evidence="2" id="KW-0812">Transmembrane</keyword>
<dbReference type="Pfam" id="PF07714">
    <property type="entry name" value="PK_Tyr_Ser-Thr"/>
    <property type="match status" value="1"/>
</dbReference>
<feature type="transmembrane region" description="Helical" evidence="2">
    <location>
        <begin position="28"/>
        <end position="52"/>
    </location>
</feature>
<feature type="compositionally biased region" description="Polar residues" evidence="1">
    <location>
        <begin position="1"/>
        <end position="10"/>
    </location>
</feature>
<evidence type="ECO:0000256" key="1">
    <source>
        <dbReference type="SAM" id="MobiDB-lite"/>
    </source>
</evidence>
<protein>
    <recommendedName>
        <fullName evidence="3">Protein kinase domain-containing protein</fullName>
    </recommendedName>
</protein>
<feature type="domain" description="Protein kinase" evidence="3">
    <location>
        <begin position="25"/>
        <end position="242"/>
    </location>
</feature>
<keyword evidence="2" id="KW-1133">Transmembrane helix</keyword>
<dbReference type="InterPro" id="IPR008266">
    <property type="entry name" value="Tyr_kinase_AS"/>
</dbReference>
<dbReference type="GO" id="GO:0004714">
    <property type="term" value="F:transmembrane receptor protein tyrosine kinase activity"/>
    <property type="evidence" value="ECO:0007669"/>
    <property type="project" value="TreeGrafter"/>
</dbReference>
<gene>
    <name evidence="4" type="ORF">AFUS01_LOCUS42915</name>
</gene>
<dbReference type="PANTHER" id="PTHR24416">
    <property type="entry name" value="TYROSINE-PROTEIN KINASE RECEPTOR"/>
    <property type="match status" value="1"/>
</dbReference>
<dbReference type="GO" id="GO:0043235">
    <property type="term" value="C:receptor complex"/>
    <property type="evidence" value="ECO:0007669"/>
    <property type="project" value="TreeGrafter"/>
</dbReference>
<dbReference type="OrthoDB" id="6071166at2759"/>
<comment type="caution">
    <text evidence="4">The sequence shown here is derived from an EMBL/GenBank/DDBJ whole genome shotgun (WGS) entry which is preliminary data.</text>
</comment>
<keyword evidence="2" id="KW-0472">Membrane</keyword>
<dbReference type="Proteomes" id="UP000708208">
    <property type="component" value="Unassembled WGS sequence"/>
</dbReference>
<sequence>ETAHQNLSSKNRADLQDDGNDSADQTQVFQLVGGAIAAVIIILLVVLSGFLARKKNMVVVKNLSPGEVDGFILGRIPKSTGDHENIVKFLGAAVDGIAKGECLAVLELCPFGNLNSYLRKHAAQASEESRSAYVLFSDEMENQRNLSLSVLMHFCKQIATGMEYLAQMNVIHGDLATRNVLVFEKLVVKITDFGLSRRLYSCMNYKRKSQVPLPWAWMALESLSFKEFSIKSDVWSFGVTMW</sequence>
<accession>A0A8J2LL34</accession>
<dbReference type="EMBL" id="CAJVCH010569449">
    <property type="protein sequence ID" value="CAG7833276.1"/>
    <property type="molecule type" value="Genomic_DNA"/>
</dbReference>
<evidence type="ECO:0000259" key="3">
    <source>
        <dbReference type="PROSITE" id="PS50011"/>
    </source>
</evidence>
<dbReference type="InterPro" id="IPR000719">
    <property type="entry name" value="Prot_kinase_dom"/>
</dbReference>
<dbReference type="GO" id="GO:0005886">
    <property type="term" value="C:plasma membrane"/>
    <property type="evidence" value="ECO:0007669"/>
    <property type="project" value="TreeGrafter"/>
</dbReference>
<dbReference type="PROSITE" id="PS00109">
    <property type="entry name" value="PROTEIN_KINASE_TYR"/>
    <property type="match status" value="1"/>
</dbReference>